<dbReference type="EMBL" id="UINC01002199">
    <property type="protein sequence ID" value="SUZ94053.1"/>
    <property type="molecule type" value="Genomic_DNA"/>
</dbReference>
<dbReference type="SUPFAM" id="SSF56801">
    <property type="entry name" value="Acetyl-CoA synthetase-like"/>
    <property type="match status" value="1"/>
</dbReference>
<dbReference type="Gene3D" id="3.40.50.12780">
    <property type="entry name" value="N-terminal domain of ligase-like"/>
    <property type="match status" value="1"/>
</dbReference>
<dbReference type="InterPro" id="IPR000873">
    <property type="entry name" value="AMP-dep_synth/lig_dom"/>
</dbReference>
<protein>
    <recommendedName>
        <fullName evidence="3">AMP-dependent synthetase/ligase domain-containing protein</fullName>
    </recommendedName>
</protein>
<dbReference type="InterPro" id="IPR020845">
    <property type="entry name" value="AMP-binding_CS"/>
</dbReference>
<feature type="domain" description="AMP-dependent synthetase/ligase" evidence="3">
    <location>
        <begin position="39"/>
        <end position="437"/>
    </location>
</feature>
<dbReference type="GO" id="GO:0004467">
    <property type="term" value="F:long-chain fatty acid-CoA ligase activity"/>
    <property type="evidence" value="ECO:0007669"/>
    <property type="project" value="TreeGrafter"/>
</dbReference>
<accession>A0A381RYQ0</accession>
<dbReference type="Pfam" id="PF00501">
    <property type="entry name" value="AMP-binding"/>
    <property type="match status" value="1"/>
</dbReference>
<gene>
    <name evidence="4" type="ORF">METZ01_LOCUS46907</name>
</gene>
<reference evidence="4" key="1">
    <citation type="submission" date="2018-05" db="EMBL/GenBank/DDBJ databases">
        <authorList>
            <person name="Lanie J.A."/>
            <person name="Ng W.-L."/>
            <person name="Kazmierczak K.M."/>
            <person name="Andrzejewski T.M."/>
            <person name="Davidsen T.M."/>
            <person name="Wayne K.J."/>
            <person name="Tettelin H."/>
            <person name="Glass J.I."/>
            <person name="Rusch D."/>
            <person name="Podicherti R."/>
            <person name="Tsui H.-C.T."/>
            <person name="Winkler M.E."/>
        </authorList>
    </citation>
    <scope>NUCLEOTIDE SEQUENCE</scope>
</reference>
<evidence type="ECO:0000256" key="1">
    <source>
        <dbReference type="ARBA" id="ARBA00022741"/>
    </source>
</evidence>
<dbReference type="PANTHER" id="PTHR43272">
    <property type="entry name" value="LONG-CHAIN-FATTY-ACID--COA LIGASE"/>
    <property type="match status" value="1"/>
</dbReference>
<keyword evidence="1" id="KW-0547">Nucleotide-binding</keyword>
<evidence type="ECO:0000259" key="3">
    <source>
        <dbReference type="Pfam" id="PF00501"/>
    </source>
</evidence>
<evidence type="ECO:0000256" key="2">
    <source>
        <dbReference type="ARBA" id="ARBA00022840"/>
    </source>
</evidence>
<dbReference type="CDD" id="cd05907">
    <property type="entry name" value="VL_LC_FACS_like"/>
    <property type="match status" value="1"/>
</dbReference>
<evidence type="ECO:0000313" key="4">
    <source>
        <dbReference type="EMBL" id="SUZ94053.1"/>
    </source>
</evidence>
<dbReference type="AlphaFoldDB" id="A0A381RYQ0"/>
<dbReference type="GO" id="GO:0005524">
    <property type="term" value="F:ATP binding"/>
    <property type="evidence" value="ECO:0007669"/>
    <property type="project" value="UniProtKB-KW"/>
</dbReference>
<sequence length="609" mass="67118">VSAIQQLSNVDVTTLADLPFHVRDQFSKSKLIRQCQADGFDDVSSRELFERIRELSLGFKQFGLNQGDRVALVADSCPEWTITDLAILTAGAVTVPIYPTLAAGQMKRILADCAARLVIVSDETQAEKMRSIRSELPNLKAMVVIEQEAKCIKNENEHLLASVAKGGRDRLVSENGLETRFRDAAQSISPDAIATIIYTSGTTGEPKGVMLTHQNLLSNLHAVSQVIPISSDDTALSFLPLSHSLERMVLYKYLYSGVTVAFAESLETIKRDLLAVRPTVMSGVPRVYEKVHARVLESVSQASSIRQLLFRWALWVGSLRSNASLSGKSIPLHVRLQHFFADRLVFSKIRSVTGGRLREIISGGAPLGDETAEFFFAIGLPITEGYGLTETAPVLTVNPKGRWRIGTVGIAIPGVTLRIADDGEVLARGPNIMAGYYKMQEATQAVLRDGWFHTGDIGTLDEDGYLTITDRKKDILVTASGKNVAPGPIESLLKRDPMISEAVLIGDRRRFITALIVPNLPVIQQRMVNGEALASPLEELLVREDVRALFQSVVDEVNGQLSQFEQVKRFALLPTEFTIASGELTPTMKARRRVIEDRWKIAIEELYVD</sequence>
<dbReference type="PROSITE" id="PS00455">
    <property type="entry name" value="AMP_BINDING"/>
    <property type="match status" value="1"/>
</dbReference>
<proteinExistence type="predicted"/>
<organism evidence="4">
    <name type="scientific">marine metagenome</name>
    <dbReference type="NCBI Taxonomy" id="408172"/>
    <lineage>
        <taxon>unclassified sequences</taxon>
        <taxon>metagenomes</taxon>
        <taxon>ecological metagenomes</taxon>
    </lineage>
</organism>
<dbReference type="GO" id="GO:0016020">
    <property type="term" value="C:membrane"/>
    <property type="evidence" value="ECO:0007669"/>
    <property type="project" value="TreeGrafter"/>
</dbReference>
<dbReference type="InterPro" id="IPR042099">
    <property type="entry name" value="ANL_N_sf"/>
</dbReference>
<name>A0A381RYQ0_9ZZZZ</name>
<feature type="non-terminal residue" evidence="4">
    <location>
        <position position="1"/>
    </location>
</feature>
<dbReference type="Pfam" id="PF23562">
    <property type="entry name" value="AMP-binding_C_3"/>
    <property type="match status" value="1"/>
</dbReference>
<dbReference type="PANTHER" id="PTHR43272:SF33">
    <property type="entry name" value="AMP-BINDING DOMAIN-CONTAINING PROTEIN-RELATED"/>
    <property type="match status" value="1"/>
</dbReference>
<keyword evidence="2" id="KW-0067">ATP-binding</keyword>